<dbReference type="InterPro" id="IPR036812">
    <property type="entry name" value="NAD(P)_OxRdtase_dom_sf"/>
</dbReference>
<dbReference type="GeneID" id="36563005"/>
<keyword evidence="2" id="KW-1133">Transmembrane helix</keyword>
<dbReference type="PANTHER" id="PTHR42686:SF1">
    <property type="entry name" value="GH17980P-RELATED"/>
    <property type="match status" value="1"/>
</dbReference>
<dbReference type="InterPro" id="IPR020471">
    <property type="entry name" value="AKR"/>
</dbReference>
<dbReference type="GO" id="GO:0005829">
    <property type="term" value="C:cytosol"/>
    <property type="evidence" value="ECO:0007669"/>
    <property type="project" value="TreeGrafter"/>
</dbReference>
<dbReference type="AlphaFoldDB" id="A0A2I2FSW5"/>
<evidence type="ECO:0000256" key="1">
    <source>
        <dbReference type="ARBA" id="ARBA00023002"/>
    </source>
</evidence>
<dbReference type="GO" id="GO:0070485">
    <property type="term" value="P:dehydro-D-arabinono-1,4-lactone biosynthetic process"/>
    <property type="evidence" value="ECO:0007669"/>
    <property type="project" value="TreeGrafter"/>
</dbReference>
<evidence type="ECO:0000259" key="3">
    <source>
        <dbReference type="Pfam" id="PF00248"/>
    </source>
</evidence>
<evidence type="ECO:0000256" key="2">
    <source>
        <dbReference type="SAM" id="Phobius"/>
    </source>
</evidence>
<sequence length="390" mass="43280">MNSPDRSHPLKLPPIILGGAGFSYQIHPDPKSIPIPQIIRRAFDVGMKAIDTSPYYEPSEQLLGEALASTEVTSKYSRSDYVLMTKAGRISADQFDYSAKWIQKSVQRSLDRLGTSYLDVVFCHDVEFVSMEEAIEAVGALFELSEKGQVRFVGISGYSIDRLVRIAHTVKKQYNRPLDIVQNWAQMTLQNTRLERYGIPALRDAGVSTICSSSPLASGLLRAGDVPSGKLGDWHPAPDGLRSAVKESSDWVEKQGSTLAGLALRFSLARANRASKNGVSVHTILGICSLSDIESNVHAAQTIFQTKHESDELDISALEDINEEIERVDLGLSHKVRGILGEWVEFDFETGKKESKVPLWRRREFIAAAILLLPVLVWSSGFNPIAWWNK</sequence>
<protein>
    <submittedName>
        <fullName evidence="4">Aldo/keto reductase</fullName>
    </submittedName>
</protein>
<keyword evidence="1" id="KW-0560">Oxidoreductase</keyword>
<dbReference type="Gene3D" id="3.20.20.100">
    <property type="entry name" value="NADP-dependent oxidoreductase domain"/>
    <property type="match status" value="1"/>
</dbReference>
<dbReference type="STRING" id="1392250.A0A2I2FSW5"/>
<keyword evidence="2" id="KW-0472">Membrane</keyword>
<dbReference type="Proteomes" id="UP000234275">
    <property type="component" value="Unassembled WGS sequence"/>
</dbReference>
<keyword evidence="2" id="KW-0812">Transmembrane</keyword>
<name>A0A2I2FSW5_9EURO</name>
<dbReference type="Pfam" id="PF00248">
    <property type="entry name" value="Aldo_ket_red"/>
    <property type="match status" value="1"/>
</dbReference>
<dbReference type="GO" id="GO:0045290">
    <property type="term" value="F:D-arabinose 1-dehydrogenase [NAD(P)+] activity"/>
    <property type="evidence" value="ECO:0007669"/>
    <property type="project" value="TreeGrafter"/>
</dbReference>
<comment type="caution">
    <text evidence="4">The sequence shown here is derived from an EMBL/GenBank/DDBJ whole genome shotgun (WGS) entry which is preliminary data.</text>
</comment>
<dbReference type="RefSeq" id="XP_024699016.1">
    <property type="nucleotide sequence ID" value="XM_024855299.1"/>
</dbReference>
<proteinExistence type="predicted"/>
<feature type="transmembrane region" description="Helical" evidence="2">
    <location>
        <begin position="365"/>
        <end position="388"/>
    </location>
</feature>
<dbReference type="EMBL" id="MSFO01000010">
    <property type="protein sequence ID" value="PLB43714.1"/>
    <property type="molecule type" value="Genomic_DNA"/>
</dbReference>
<dbReference type="PANTHER" id="PTHR42686">
    <property type="entry name" value="GH17980P-RELATED"/>
    <property type="match status" value="1"/>
</dbReference>
<dbReference type="SUPFAM" id="SSF51430">
    <property type="entry name" value="NAD(P)-linked oxidoreductase"/>
    <property type="match status" value="1"/>
</dbReference>
<feature type="domain" description="NADP-dependent oxidoreductase" evidence="3">
    <location>
        <begin position="15"/>
        <end position="304"/>
    </location>
</feature>
<keyword evidence="5" id="KW-1185">Reference proteome</keyword>
<dbReference type="InterPro" id="IPR023210">
    <property type="entry name" value="NADP_OxRdtase_dom"/>
</dbReference>
<reference evidence="4 5" key="1">
    <citation type="submission" date="2016-12" db="EMBL/GenBank/DDBJ databases">
        <title>The genomes of Aspergillus section Nigri reveals drivers in fungal speciation.</title>
        <authorList>
            <consortium name="DOE Joint Genome Institute"/>
            <person name="Vesth T.C."/>
            <person name="Nybo J."/>
            <person name="Theobald S."/>
            <person name="Brandl J."/>
            <person name="Frisvad J.C."/>
            <person name="Nielsen K.F."/>
            <person name="Lyhne E.K."/>
            <person name="Kogle M.E."/>
            <person name="Kuo A."/>
            <person name="Riley R."/>
            <person name="Clum A."/>
            <person name="Nolan M."/>
            <person name="Lipzen A."/>
            <person name="Salamov A."/>
            <person name="Henrissat B."/>
            <person name="Wiebenga A."/>
            <person name="De Vries R.P."/>
            <person name="Grigoriev I.V."/>
            <person name="Mortensen U.H."/>
            <person name="Andersen M.R."/>
            <person name="Baker S.E."/>
        </authorList>
    </citation>
    <scope>NUCLEOTIDE SEQUENCE [LARGE SCALE GENOMIC DNA]</scope>
    <source>
        <strain evidence="4 5">IBT 23096</strain>
    </source>
</reference>
<dbReference type="OrthoDB" id="5286008at2759"/>
<organism evidence="4 5">
    <name type="scientific">Aspergillus steynii IBT 23096</name>
    <dbReference type="NCBI Taxonomy" id="1392250"/>
    <lineage>
        <taxon>Eukaryota</taxon>
        <taxon>Fungi</taxon>
        <taxon>Dikarya</taxon>
        <taxon>Ascomycota</taxon>
        <taxon>Pezizomycotina</taxon>
        <taxon>Eurotiomycetes</taxon>
        <taxon>Eurotiomycetidae</taxon>
        <taxon>Eurotiales</taxon>
        <taxon>Aspergillaceae</taxon>
        <taxon>Aspergillus</taxon>
        <taxon>Aspergillus subgen. Circumdati</taxon>
    </lineage>
</organism>
<dbReference type="VEuPathDB" id="FungiDB:P170DRAFT_60940"/>
<evidence type="ECO:0000313" key="4">
    <source>
        <dbReference type="EMBL" id="PLB43714.1"/>
    </source>
</evidence>
<evidence type="ECO:0000313" key="5">
    <source>
        <dbReference type="Proteomes" id="UP000234275"/>
    </source>
</evidence>
<accession>A0A2I2FSW5</accession>
<gene>
    <name evidence="4" type="ORF">P170DRAFT_60940</name>
</gene>